<sequence length="87" mass="9694">MQIAVRFCSVPLQILRTTLWGSSGASHLSFPSTDLKRRLAARRLFRGPPCREGIIHLQTSVPSPGFEPRPHGTAVSITNHYTRWAAK</sequence>
<dbReference type="Proteomes" id="UP000887159">
    <property type="component" value="Unassembled WGS sequence"/>
</dbReference>
<evidence type="ECO:0000313" key="2">
    <source>
        <dbReference type="Proteomes" id="UP000887159"/>
    </source>
</evidence>
<evidence type="ECO:0000313" key="1">
    <source>
        <dbReference type="EMBL" id="GFX95948.1"/>
    </source>
</evidence>
<name>A0A8X6RJ52_TRICX</name>
<dbReference type="EMBL" id="BMAU01021189">
    <property type="protein sequence ID" value="GFX95948.1"/>
    <property type="molecule type" value="Genomic_DNA"/>
</dbReference>
<keyword evidence="2" id="KW-1185">Reference proteome</keyword>
<organism evidence="1 2">
    <name type="scientific">Trichonephila clavipes</name>
    <name type="common">Golden silk orbweaver</name>
    <name type="synonym">Nephila clavipes</name>
    <dbReference type="NCBI Taxonomy" id="2585209"/>
    <lineage>
        <taxon>Eukaryota</taxon>
        <taxon>Metazoa</taxon>
        <taxon>Ecdysozoa</taxon>
        <taxon>Arthropoda</taxon>
        <taxon>Chelicerata</taxon>
        <taxon>Arachnida</taxon>
        <taxon>Araneae</taxon>
        <taxon>Araneomorphae</taxon>
        <taxon>Entelegynae</taxon>
        <taxon>Araneoidea</taxon>
        <taxon>Nephilidae</taxon>
        <taxon>Trichonephila</taxon>
    </lineage>
</organism>
<protein>
    <submittedName>
        <fullName evidence="1">Uncharacterized protein</fullName>
    </submittedName>
</protein>
<gene>
    <name evidence="1" type="ORF">TNCV_2085281</name>
</gene>
<reference evidence="1" key="1">
    <citation type="submission" date="2020-08" db="EMBL/GenBank/DDBJ databases">
        <title>Multicomponent nature underlies the extraordinary mechanical properties of spider dragline silk.</title>
        <authorList>
            <person name="Kono N."/>
            <person name="Nakamura H."/>
            <person name="Mori M."/>
            <person name="Yoshida Y."/>
            <person name="Ohtoshi R."/>
            <person name="Malay A.D."/>
            <person name="Moran D.A.P."/>
            <person name="Tomita M."/>
            <person name="Numata K."/>
            <person name="Arakawa K."/>
        </authorList>
    </citation>
    <scope>NUCLEOTIDE SEQUENCE</scope>
</reference>
<proteinExistence type="predicted"/>
<dbReference type="AlphaFoldDB" id="A0A8X6RJ52"/>
<accession>A0A8X6RJ52</accession>
<comment type="caution">
    <text evidence="1">The sequence shown here is derived from an EMBL/GenBank/DDBJ whole genome shotgun (WGS) entry which is preliminary data.</text>
</comment>